<dbReference type="AlphaFoldDB" id="A0A9J5ZV54"/>
<gene>
    <name evidence="1" type="ORF">H5410_015958</name>
</gene>
<comment type="caution">
    <text evidence="1">The sequence shown here is derived from an EMBL/GenBank/DDBJ whole genome shotgun (WGS) entry which is preliminary data.</text>
</comment>
<keyword evidence="2" id="KW-1185">Reference proteome</keyword>
<accession>A0A9J5ZV54</accession>
<dbReference type="OrthoDB" id="10497978at2759"/>
<protein>
    <submittedName>
        <fullName evidence="1">Uncharacterized protein</fullName>
    </submittedName>
</protein>
<reference evidence="1 2" key="1">
    <citation type="submission" date="2020-09" db="EMBL/GenBank/DDBJ databases">
        <title>De no assembly of potato wild relative species, Solanum commersonii.</title>
        <authorList>
            <person name="Cho K."/>
        </authorList>
    </citation>
    <scope>NUCLEOTIDE SEQUENCE [LARGE SCALE GENOMIC DNA]</scope>
    <source>
        <strain evidence="1">LZ3.2</strain>
        <tissue evidence="1">Leaf</tissue>
    </source>
</reference>
<proteinExistence type="predicted"/>
<organism evidence="1 2">
    <name type="scientific">Solanum commersonii</name>
    <name type="common">Commerson's wild potato</name>
    <name type="synonym">Commerson's nightshade</name>
    <dbReference type="NCBI Taxonomy" id="4109"/>
    <lineage>
        <taxon>Eukaryota</taxon>
        <taxon>Viridiplantae</taxon>
        <taxon>Streptophyta</taxon>
        <taxon>Embryophyta</taxon>
        <taxon>Tracheophyta</taxon>
        <taxon>Spermatophyta</taxon>
        <taxon>Magnoliopsida</taxon>
        <taxon>eudicotyledons</taxon>
        <taxon>Gunneridae</taxon>
        <taxon>Pentapetalae</taxon>
        <taxon>asterids</taxon>
        <taxon>lamiids</taxon>
        <taxon>Solanales</taxon>
        <taxon>Solanaceae</taxon>
        <taxon>Solanoideae</taxon>
        <taxon>Solaneae</taxon>
        <taxon>Solanum</taxon>
    </lineage>
</organism>
<sequence length="220" mass="23179">MAKKRGSSSAVRSNASVERGMRLGIAQWQSRQVRDTPSTGPAVVPTVALLLVDVVMSLLNVLEALVPNQGGRPRVGSGRSTAEIGRRSLEAAYASRPGGAGDPAAHPRRCTAARSSCSGGLPDTSGYWGDHGGPAGGSAPVRRHRLGAVEAGCPAALEVRPPRFMYSYCGLKGGEMPFLRRRCFEVFREVAPPDILEAVGRMPRVRLTYGGSDGSLGLLE</sequence>
<evidence type="ECO:0000313" key="2">
    <source>
        <dbReference type="Proteomes" id="UP000824120"/>
    </source>
</evidence>
<dbReference type="Proteomes" id="UP000824120">
    <property type="component" value="Chromosome 3"/>
</dbReference>
<evidence type="ECO:0000313" key="1">
    <source>
        <dbReference type="EMBL" id="KAG5616134.1"/>
    </source>
</evidence>
<name>A0A9J5ZV54_SOLCO</name>
<dbReference type="EMBL" id="JACXVP010000003">
    <property type="protein sequence ID" value="KAG5616134.1"/>
    <property type="molecule type" value="Genomic_DNA"/>
</dbReference>